<dbReference type="InterPro" id="IPR012977">
    <property type="entry name" value="SDA1_N"/>
</dbReference>
<evidence type="ECO:0000259" key="10">
    <source>
        <dbReference type="Pfam" id="PF21638"/>
    </source>
</evidence>
<dbReference type="InterPro" id="IPR048292">
    <property type="entry name" value="SDA1_C"/>
</dbReference>
<dbReference type="Pfam" id="PF05285">
    <property type="entry name" value="SDA1_dom"/>
    <property type="match status" value="1"/>
</dbReference>
<feature type="region of interest" description="Disordered" evidence="7">
    <location>
        <begin position="694"/>
        <end position="756"/>
    </location>
</feature>
<comment type="subcellular location">
    <subcellularLocation>
        <location evidence="6">Nucleus</location>
        <location evidence="6">Nucleolus</location>
    </subcellularLocation>
</comment>
<keyword evidence="2 6" id="KW-0813">Transport</keyword>
<feature type="compositionally biased region" description="Acidic residues" evidence="7">
    <location>
        <begin position="488"/>
        <end position="515"/>
    </location>
</feature>
<dbReference type="Proteomes" id="UP000000305">
    <property type="component" value="Unassembled WGS sequence"/>
</dbReference>
<feature type="region of interest" description="Disordered" evidence="7">
    <location>
        <begin position="488"/>
        <end position="626"/>
    </location>
</feature>
<dbReference type="PANTHER" id="PTHR12730">
    <property type="entry name" value="HSDA/SDA1-RELATED"/>
    <property type="match status" value="1"/>
</dbReference>
<accession>E9FT16</accession>
<dbReference type="PhylomeDB" id="E9FT16"/>
<evidence type="ECO:0000256" key="5">
    <source>
        <dbReference type="ARBA" id="ARBA00023242"/>
    </source>
</evidence>
<dbReference type="Pfam" id="PF21638">
    <property type="entry name" value="SDA1_C"/>
    <property type="match status" value="1"/>
</dbReference>
<evidence type="ECO:0000256" key="3">
    <source>
        <dbReference type="ARBA" id="ARBA00022517"/>
    </source>
</evidence>
<evidence type="ECO:0000256" key="6">
    <source>
        <dbReference type="RuleBase" id="RU365057"/>
    </source>
</evidence>
<evidence type="ECO:0000313" key="12">
    <source>
        <dbReference type="Proteomes" id="UP000000305"/>
    </source>
</evidence>
<feature type="domain" description="SDA1 N-terminal" evidence="9">
    <location>
        <begin position="61"/>
        <end position="422"/>
    </location>
</feature>
<evidence type="ECO:0000256" key="4">
    <source>
        <dbReference type="ARBA" id="ARBA00022927"/>
    </source>
</evidence>
<dbReference type="InParanoid" id="E9FT16"/>
<keyword evidence="3 6" id="KW-0690">Ribosome biogenesis</keyword>
<feature type="compositionally biased region" description="Basic residues" evidence="7">
    <location>
        <begin position="732"/>
        <end position="751"/>
    </location>
</feature>
<dbReference type="STRING" id="6669.E9FT16"/>
<dbReference type="KEGG" id="dpx:DAPPUDRAFT_303148"/>
<keyword evidence="4 6" id="KW-0653">Protein transport</keyword>
<dbReference type="eggNOG" id="KOG2229">
    <property type="taxonomic scope" value="Eukaryota"/>
</dbReference>
<dbReference type="InterPro" id="IPR016024">
    <property type="entry name" value="ARM-type_fold"/>
</dbReference>
<feature type="compositionally biased region" description="Basic residues" evidence="7">
    <location>
        <begin position="594"/>
        <end position="613"/>
    </location>
</feature>
<dbReference type="SUPFAM" id="SSF48371">
    <property type="entry name" value="ARM repeat"/>
    <property type="match status" value="1"/>
</dbReference>
<dbReference type="GO" id="GO:0005730">
    <property type="term" value="C:nucleolus"/>
    <property type="evidence" value="ECO:0000318"/>
    <property type="project" value="GO_Central"/>
</dbReference>
<dbReference type="AlphaFoldDB" id="E9FT16"/>
<dbReference type="Pfam" id="PF08158">
    <property type="entry name" value="SDA1_HEAT"/>
    <property type="match status" value="1"/>
</dbReference>
<keyword evidence="12" id="KW-1185">Reference proteome</keyword>
<protein>
    <recommendedName>
        <fullName evidence="6">Protein SDA1</fullName>
    </recommendedName>
</protein>
<comment type="function">
    <text evidence="6">Required for 60S pre-ribosomal subunits export to the cytoplasm.</text>
</comment>
<feature type="domain" description="SDA1 C-terminal" evidence="10">
    <location>
        <begin position="726"/>
        <end position="770"/>
    </location>
</feature>
<dbReference type="HOGENOM" id="CLU_009161_3_1_1"/>
<keyword evidence="5 6" id="KW-0539">Nucleus</keyword>
<dbReference type="GO" id="GO:0000055">
    <property type="term" value="P:ribosomal large subunit export from nucleus"/>
    <property type="evidence" value="ECO:0000318"/>
    <property type="project" value="GO_Central"/>
</dbReference>
<name>E9FT16_DAPPU</name>
<evidence type="ECO:0000259" key="9">
    <source>
        <dbReference type="Pfam" id="PF08158"/>
    </source>
</evidence>
<dbReference type="GO" id="GO:0042273">
    <property type="term" value="P:ribosomal large subunit biogenesis"/>
    <property type="evidence" value="ECO:0000318"/>
    <property type="project" value="GO_Central"/>
</dbReference>
<comment type="similarity">
    <text evidence="1 6">Belongs to the SDA1 family.</text>
</comment>
<dbReference type="OMA" id="AMYKTYK"/>
<evidence type="ECO:0000313" key="11">
    <source>
        <dbReference type="EMBL" id="EFX89292.1"/>
    </source>
</evidence>
<dbReference type="InterPro" id="IPR007949">
    <property type="entry name" value="SDA1_MD"/>
</dbReference>
<proteinExistence type="inferred from homology"/>
<sequence>MVRHNNQLPTNLPQLQNLLKRDPASYKDEFMQQYRHYISTKLVFEMKPDQYNKDLDDLVMFLAQVSHCFPQDLVGYAQELMDILQRHPTTLHPDMRKTFCRALILLRNKNLISPTALLTLFFQLLRCPDKELRAFLKNHIITDIKNVNSKSKNIKLNNVLQNFMFAMLKDSNVTAAKMSLDVMIDLYKKNIWNDQKTVNVIATACLSKTTKIMVAALQFFMGSDEKEEDSDSDAEDDNVIIKEVGMAARVNKKSRKREKQMERVKKTLKKRSNSKKAPVFNFSAIHLVRDPQSFAEQLFKHVEGMNERFEVKVMALDVISRLIGIHQLFIFNFYPYLNRFLQPHQRDVTKMLLFAAQASHELLPPDVLESVVSAIVNNFVTERNSAEVMAVGLNSIREICARCPLVMNAELLRELVEYRTSKQKSVMMASRSILQLYRIINPEMLPRKERGRPTEAMSELAIRAYGAVDAKDYIPGAEALNPDIEGAAADDEKEESAAEDESDGWEDVTQSDDEGWVNVSHSDDGEVVGSDSEADGSDEDDDEEVDSDEDDDEDGSEASGDEEDDSDEEGDSEEEESEDGGTIETRISRPLSKREKKKQKRINKDLKRSKKKTVPAAEDPTLIEERKSKAATVSLSRILTDKDFAKIDAAQVKKTLDASKARQKRKLADDLDDTIKRGELVRLDDIEKVYKKRRHDKDSRLTTVLEGRADREKPTRKPKRQNPNASTTNREKSKKKNFMMLKQKAKGKQKRSFKDKQIALRNALLKQKKMGLKK</sequence>
<evidence type="ECO:0000259" key="8">
    <source>
        <dbReference type="Pfam" id="PF05285"/>
    </source>
</evidence>
<evidence type="ECO:0000256" key="1">
    <source>
        <dbReference type="ARBA" id="ARBA00005783"/>
    </source>
</evidence>
<dbReference type="FunCoup" id="E9FT16">
    <property type="interactions" value="1104"/>
</dbReference>
<dbReference type="InterPro" id="IPR027312">
    <property type="entry name" value="Sda1"/>
</dbReference>
<organism evidence="11 12">
    <name type="scientific">Daphnia pulex</name>
    <name type="common">Water flea</name>
    <dbReference type="NCBI Taxonomy" id="6669"/>
    <lineage>
        <taxon>Eukaryota</taxon>
        <taxon>Metazoa</taxon>
        <taxon>Ecdysozoa</taxon>
        <taxon>Arthropoda</taxon>
        <taxon>Crustacea</taxon>
        <taxon>Branchiopoda</taxon>
        <taxon>Diplostraca</taxon>
        <taxon>Cladocera</taxon>
        <taxon>Anomopoda</taxon>
        <taxon>Daphniidae</taxon>
        <taxon>Daphnia</taxon>
    </lineage>
</organism>
<evidence type="ECO:0000256" key="2">
    <source>
        <dbReference type="ARBA" id="ARBA00022448"/>
    </source>
</evidence>
<dbReference type="EMBL" id="GL732524">
    <property type="protein sequence ID" value="EFX89292.1"/>
    <property type="molecule type" value="Genomic_DNA"/>
</dbReference>
<feature type="domain" description="SDA1 middle" evidence="8">
    <location>
        <begin position="516"/>
        <end position="707"/>
    </location>
</feature>
<dbReference type="PANTHER" id="PTHR12730:SF0">
    <property type="entry name" value="PROTEIN SDA1 HOMOLOG"/>
    <property type="match status" value="1"/>
</dbReference>
<dbReference type="OrthoDB" id="2196187at2759"/>
<gene>
    <name evidence="11" type="ORF">DAPPUDRAFT_303148</name>
</gene>
<dbReference type="GO" id="GO:0015031">
    <property type="term" value="P:protein transport"/>
    <property type="evidence" value="ECO:0007669"/>
    <property type="project" value="UniProtKB-KW"/>
</dbReference>
<feature type="compositionally biased region" description="Acidic residues" evidence="7">
    <location>
        <begin position="532"/>
        <end position="581"/>
    </location>
</feature>
<evidence type="ECO:0000256" key="7">
    <source>
        <dbReference type="SAM" id="MobiDB-lite"/>
    </source>
</evidence>
<reference evidence="11 12" key="1">
    <citation type="journal article" date="2011" name="Science">
        <title>The ecoresponsive genome of Daphnia pulex.</title>
        <authorList>
            <person name="Colbourne J.K."/>
            <person name="Pfrender M.E."/>
            <person name="Gilbert D."/>
            <person name="Thomas W.K."/>
            <person name="Tucker A."/>
            <person name="Oakley T.H."/>
            <person name="Tokishita S."/>
            <person name="Aerts A."/>
            <person name="Arnold G.J."/>
            <person name="Basu M.K."/>
            <person name="Bauer D.J."/>
            <person name="Caceres C.E."/>
            <person name="Carmel L."/>
            <person name="Casola C."/>
            <person name="Choi J.H."/>
            <person name="Detter J.C."/>
            <person name="Dong Q."/>
            <person name="Dusheyko S."/>
            <person name="Eads B.D."/>
            <person name="Frohlich T."/>
            <person name="Geiler-Samerotte K.A."/>
            <person name="Gerlach D."/>
            <person name="Hatcher P."/>
            <person name="Jogdeo S."/>
            <person name="Krijgsveld J."/>
            <person name="Kriventseva E.V."/>
            <person name="Kultz D."/>
            <person name="Laforsch C."/>
            <person name="Lindquist E."/>
            <person name="Lopez J."/>
            <person name="Manak J.R."/>
            <person name="Muller J."/>
            <person name="Pangilinan J."/>
            <person name="Patwardhan R.P."/>
            <person name="Pitluck S."/>
            <person name="Pritham E.J."/>
            <person name="Rechtsteiner A."/>
            <person name="Rho M."/>
            <person name="Rogozin I.B."/>
            <person name="Sakarya O."/>
            <person name="Salamov A."/>
            <person name="Schaack S."/>
            <person name="Shapiro H."/>
            <person name="Shiga Y."/>
            <person name="Skalitzky C."/>
            <person name="Smith Z."/>
            <person name="Souvorov A."/>
            <person name="Sung W."/>
            <person name="Tang Z."/>
            <person name="Tsuchiya D."/>
            <person name="Tu H."/>
            <person name="Vos H."/>
            <person name="Wang M."/>
            <person name="Wolf Y.I."/>
            <person name="Yamagata H."/>
            <person name="Yamada T."/>
            <person name="Ye Y."/>
            <person name="Shaw J.R."/>
            <person name="Andrews J."/>
            <person name="Crease T.J."/>
            <person name="Tang H."/>
            <person name="Lucas S.M."/>
            <person name="Robertson H.M."/>
            <person name="Bork P."/>
            <person name="Koonin E.V."/>
            <person name="Zdobnov E.M."/>
            <person name="Grigoriev I.V."/>
            <person name="Lynch M."/>
            <person name="Boore J.L."/>
        </authorList>
    </citation>
    <scope>NUCLEOTIDE SEQUENCE [LARGE SCALE GENOMIC DNA]</scope>
</reference>